<accession>A0A939IKE9</accession>
<sequence>MDKIKNRRSFQLAIIAGAILVVTGMLFLLHMGKNPSSEAIPPKSGQSNEVDSEDKNQANQQGGGEENQNSSSEVIATEPSKPKPVDDNPADSGEEKGGVPIEKPAPTDADNPFAVFNNTLFIGDSRTEGFRLYSGVNNASYFCLKAMTVDDIVDGKTIRMSGQDVSVYDLLENGAYDKVIISVGLNELGWNHIETFLQEYGQLIDNIKQRQPNATVYVQAVLPVSRGKDASDKVHNNAQIYWYDTNIVQLAESKGAIYFNPAPAVVDADGFLLDEATTDGIHLNSEYCKKLAAYMADMI</sequence>
<keyword evidence="5" id="KW-1185">Reference proteome</keyword>
<feature type="region of interest" description="Disordered" evidence="1">
    <location>
        <begin position="36"/>
        <end position="110"/>
    </location>
</feature>
<evidence type="ECO:0000256" key="2">
    <source>
        <dbReference type="SAM" id="Phobius"/>
    </source>
</evidence>
<evidence type="ECO:0000313" key="5">
    <source>
        <dbReference type="Proteomes" id="UP000664545"/>
    </source>
</evidence>
<evidence type="ECO:0000259" key="3">
    <source>
        <dbReference type="Pfam" id="PF13472"/>
    </source>
</evidence>
<dbReference type="SUPFAM" id="SSF52266">
    <property type="entry name" value="SGNH hydrolase"/>
    <property type="match status" value="1"/>
</dbReference>
<comment type="caution">
    <text evidence="4">The sequence shown here is derived from an EMBL/GenBank/DDBJ whole genome shotgun (WGS) entry which is preliminary data.</text>
</comment>
<proteinExistence type="predicted"/>
<name>A0A939IKE9_CLOAM</name>
<dbReference type="EMBL" id="JAFJZZ010000011">
    <property type="protein sequence ID" value="MBN7774539.1"/>
    <property type="molecule type" value="Genomic_DNA"/>
</dbReference>
<dbReference type="InterPro" id="IPR036514">
    <property type="entry name" value="SGNH_hydro_sf"/>
</dbReference>
<evidence type="ECO:0000313" key="4">
    <source>
        <dbReference type="EMBL" id="MBN7774539.1"/>
    </source>
</evidence>
<protein>
    <recommendedName>
        <fullName evidence="3">SGNH hydrolase-type esterase domain-containing protein</fullName>
    </recommendedName>
</protein>
<keyword evidence="2" id="KW-0812">Transmembrane</keyword>
<gene>
    <name evidence="4" type="ORF">JYB65_14320</name>
</gene>
<feature type="transmembrane region" description="Helical" evidence="2">
    <location>
        <begin position="12"/>
        <end position="32"/>
    </location>
</feature>
<dbReference type="Proteomes" id="UP000664545">
    <property type="component" value="Unassembled WGS sequence"/>
</dbReference>
<dbReference type="RefSeq" id="WP_206583381.1">
    <property type="nucleotide sequence ID" value="NZ_JAFJZZ010000011.1"/>
</dbReference>
<dbReference type="Pfam" id="PF13472">
    <property type="entry name" value="Lipase_GDSL_2"/>
    <property type="match status" value="1"/>
</dbReference>
<reference evidence="4" key="1">
    <citation type="submission" date="2021-02" db="EMBL/GenBank/DDBJ databases">
        <title>Abyssanaerobacter marinus gen.nov., sp., nov, anaerobic bacterium isolated from the Onnuri vent field of Indian Ocean and suggestion of Mogibacteriaceae fam. nov., and proposal of reclassification of ambiguous this family's genus member.</title>
        <authorList>
            <person name="Kim Y.J."/>
            <person name="Yang J.-A."/>
        </authorList>
    </citation>
    <scope>NUCLEOTIDE SEQUENCE</scope>
    <source>
        <strain evidence="4">DSM 2634</strain>
    </source>
</reference>
<evidence type="ECO:0000256" key="1">
    <source>
        <dbReference type="SAM" id="MobiDB-lite"/>
    </source>
</evidence>
<organism evidence="4 5">
    <name type="scientific">Clostridium aminobutyricum</name>
    <dbReference type="NCBI Taxonomy" id="33953"/>
    <lineage>
        <taxon>Bacteria</taxon>
        <taxon>Bacillati</taxon>
        <taxon>Bacillota</taxon>
        <taxon>Clostridia</taxon>
        <taxon>Eubacteriales</taxon>
        <taxon>Clostridiaceae</taxon>
        <taxon>Clostridium</taxon>
    </lineage>
</organism>
<dbReference type="AlphaFoldDB" id="A0A939IKE9"/>
<keyword evidence="2" id="KW-1133">Transmembrane helix</keyword>
<dbReference type="InterPro" id="IPR013830">
    <property type="entry name" value="SGNH_hydro"/>
</dbReference>
<keyword evidence="2" id="KW-0472">Membrane</keyword>
<feature type="domain" description="SGNH hydrolase-type esterase" evidence="3">
    <location>
        <begin position="121"/>
        <end position="286"/>
    </location>
</feature>
<dbReference type="Gene3D" id="3.40.50.1110">
    <property type="entry name" value="SGNH hydrolase"/>
    <property type="match status" value="1"/>
</dbReference>